<accession>A0A7L9FEX4</accession>
<dbReference type="KEGG" id="thel:IG193_05560"/>
<dbReference type="Gene3D" id="1.10.10.10">
    <property type="entry name" value="Winged helix-like DNA-binding domain superfamily/Winged helix DNA-binding domain"/>
    <property type="match status" value="1"/>
</dbReference>
<sequence>MPEKKRKEEKQPPAIDLTAFLSTQEQQPSKAEGKAASASREALLTEEVERALLQRIRQEPGGLTRSQLYEWSKKKGVSPAVFYKALTSLVEKGLVQRRFDSTREEYVFVTTQ</sequence>
<keyword evidence="3" id="KW-1185">Reference proteome</keyword>
<reference evidence="2 3" key="1">
    <citation type="submission" date="2020-10" db="EMBL/GenBank/DDBJ databases">
        <title>Thermofilum lucidum 3507LT sp. nov. a novel member of Thermofilaceae family isolated from Chile hot spring, and proposal of description order Thermofilales.</title>
        <authorList>
            <person name="Zayulina K.S."/>
            <person name="Elcheninov A.G."/>
            <person name="Toshchakov S.V."/>
            <person name="Kublanov I.V."/>
        </authorList>
    </citation>
    <scope>NUCLEOTIDE SEQUENCE [LARGE SCALE GENOMIC DNA]</scope>
    <source>
        <strain evidence="2 3">3507LT</strain>
    </source>
</reference>
<feature type="region of interest" description="Disordered" evidence="1">
    <location>
        <begin position="1"/>
        <end position="38"/>
    </location>
</feature>
<dbReference type="EMBL" id="CP062310">
    <property type="protein sequence ID" value="QOJ78237.1"/>
    <property type="molecule type" value="Genomic_DNA"/>
</dbReference>
<evidence type="ECO:0000313" key="2">
    <source>
        <dbReference type="EMBL" id="QOJ78237.1"/>
    </source>
</evidence>
<feature type="compositionally biased region" description="Polar residues" evidence="1">
    <location>
        <begin position="20"/>
        <end position="29"/>
    </location>
</feature>
<dbReference type="RefSeq" id="WP_192818209.1">
    <property type="nucleotide sequence ID" value="NZ_CP062310.1"/>
</dbReference>
<dbReference type="InterPro" id="IPR036388">
    <property type="entry name" value="WH-like_DNA-bd_sf"/>
</dbReference>
<dbReference type="InParanoid" id="A0A7L9FEX4"/>
<evidence type="ECO:0000313" key="3">
    <source>
        <dbReference type="Proteomes" id="UP000594121"/>
    </source>
</evidence>
<gene>
    <name evidence="2" type="ORF">IG193_05560</name>
</gene>
<dbReference type="GeneID" id="59149342"/>
<dbReference type="InterPro" id="IPR036390">
    <property type="entry name" value="WH_DNA-bd_sf"/>
</dbReference>
<dbReference type="AlphaFoldDB" id="A0A7L9FEX4"/>
<protein>
    <submittedName>
        <fullName evidence="2">Uncharacterized protein</fullName>
    </submittedName>
</protein>
<evidence type="ECO:0000256" key="1">
    <source>
        <dbReference type="SAM" id="MobiDB-lite"/>
    </source>
</evidence>
<organism evidence="2 3">
    <name type="scientific">Infirmifilum lucidum</name>
    <dbReference type="NCBI Taxonomy" id="2776706"/>
    <lineage>
        <taxon>Archaea</taxon>
        <taxon>Thermoproteota</taxon>
        <taxon>Thermoprotei</taxon>
        <taxon>Thermofilales</taxon>
        <taxon>Thermofilaceae</taxon>
        <taxon>Infirmifilum</taxon>
    </lineage>
</organism>
<feature type="compositionally biased region" description="Basic and acidic residues" evidence="1">
    <location>
        <begin position="1"/>
        <end position="11"/>
    </location>
</feature>
<dbReference type="SUPFAM" id="SSF46785">
    <property type="entry name" value="Winged helix' DNA-binding domain"/>
    <property type="match status" value="1"/>
</dbReference>
<name>A0A7L9FEX4_9CREN</name>
<dbReference type="Proteomes" id="UP000594121">
    <property type="component" value="Chromosome"/>
</dbReference>
<proteinExistence type="predicted"/>